<proteinExistence type="predicted"/>
<dbReference type="Gene3D" id="3.40.50.2000">
    <property type="entry name" value="Glycogen Phosphorylase B"/>
    <property type="match status" value="2"/>
</dbReference>
<dbReference type="Pfam" id="PF01075">
    <property type="entry name" value="Glyco_transf_9"/>
    <property type="match status" value="1"/>
</dbReference>
<dbReference type="GO" id="GO:0005829">
    <property type="term" value="C:cytosol"/>
    <property type="evidence" value="ECO:0007669"/>
    <property type="project" value="TreeGrafter"/>
</dbReference>
<dbReference type="PANTHER" id="PTHR30160:SF23">
    <property type="match status" value="1"/>
</dbReference>
<sequence>MFQEVSQIGFWHNGALGDFVLFSPILDAFHDVMPNASFVLWTRPAHGDLLCGKPYGVTVASVEDPFWRALFTDQAWRTAPLPQGLARCGLFFWVGQKSARIAVERLQVRLSRPVLWIQSFPDGSIRESVTRFLGKQLSALGFSVPEREPRFVADSGAVSHVQAWLQTFSLRFGGYAVVHMGSGGLGKVWPVARWKALFEETHGFFGTPTVLLSGPADEALAPFVAKCSASWGWPVYRSADLNQLAALLSGAVFFMGCDSGVSHVAAAMKVPSLVVFGPTDPAVWAPRGEHVTIYRDAWDSRTVLKDDADSAAGVDPALVRRIQELVANRNG</sequence>
<dbReference type="EMBL" id="DSTK01000011">
    <property type="protein sequence ID" value="HFK96235.1"/>
    <property type="molecule type" value="Genomic_DNA"/>
</dbReference>
<dbReference type="SUPFAM" id="SSF53756">
    <property type="entry name" value="UDP-Glycosyltransferase/glycogen phosphorylase"/>
    <property type="match status" value="1"/>
</dbReference>
<dbReference type="PANTHER" id="PTHR30160">
    <property type="entry name" value="TETRAACYLDISACCHARIDE 4'-KINASE-RELATED"/>
    <property type="match status" value="1"/>
</dbReference>
<keyword evidence="1" id="KW-0328">Glycosyltransferase</keyword>
<protein>
    <submittedName>
        <fullName evidence="3">Lipopolysaccharide heptosyltransferase family protein</fullName>
    </submittedName>
</protein>
<organism evidence="3">
    <name type="scientific">Desulfacinum infernum</name>
    <dbReference type="NCBI Taxonomy" id="35837"/>
    <lineage>
        <taxon>Bacteria</taxon>
        <taxon>Pseudomonadati</taxon>
        <taxon>Thermodesulfobacteriota</taxon>
        <taxon>Syntrophobacteria</taxon>
        <taxon>Syntrophobacterales</taxon>
        <taxon>Syntrophobacteraceae</taxon>
        <taxon>Desulfacinum</taxon>
    </lineage>
</organism>
<dbReference type="CDD" id="cd03789">
    <property type="entry name" value="GT9_LPS_heptosyltransferase"/>
    <property type="match status" value="1"/>
</dbReference>
<dbReference type="GO" id="GO:0008713">
    <property type="term" value="F:ADP-heptose-lipopolysaccharide heptosyltransferase activity"/>
    <property type="evidence" value="ECO:0007669"/>
    <property type="project" value="TreeGrafter"/>
</dbReference>
<keyword evidence="2 3" id="KW-0808">Transferase</keyword>
<accession>A0A832EII0</accession>
<dbReference type="InterPro" id="IPR002201">
    <property type="entry name" value="Glyco_trans_9"/>
</dbReference>
<evidence type="ECO:0000256" key="1">
    <source>
        <dbReference type="ARBA" id="ARBA00022676"/>
    </source>
</evidence>
<evidence type="ECO:0000256" key="2">
    <source>
        <dbReference type="ARBA" id="ARBA00022679"/>
    </source>
</evidence>
<reference evidence="3" key="1">
    <citation type="journal article" date="2020" name="mSystems">
        <title>Genome- and Community-Level Interaction Insights into Carbon Utilization and Element Cycling Functions of Hydrothermarchaeota in Hydrothermal Sediment.</title>
        <authorList>
            <person name="Zhou Z."/>
            <person name="Liu Y."/>
            <person name="Xu W."/>
            <person name="Pan J."/>
            <person name="Luo Z.H."/>
            <person name="Li M."/>
        </authorList>
    </citation>
    <scope>NUCLEOTIDE SEQUENCE [LARGE SCALE GENOMIC DNA]</scope>
    <source>
        <strain evidence="3">SpSt-456</strain>
    </source>
</reference>
<gene>
    <name evidence="3" type="ORF">ENS06_02795</name>
</gene>
<dbReference type="AlphaFoldDB" id="A0A832EII0"/>
<comment type="caution">
    <text evidence="3">The sequence shown here is derived from an EMBL/GenBank/DDBJ whole genome shotgun (WGS) entry which is preliminary data.</text>
</comment>
<dbReference type="InterPro" id="IPR051199">
    <property type="entry name" value="LPS_LOS_Heptosyltrfase"/>
</dbReference>
<dbReference type="GO" id="GO:0009244">
    <property type="term" value="P:lipopolysaccharide core region biosynthetic process"/>
    <property type="evidence" value="ECO:0007669"/>
    <property type="project" value="TreeGrafter"/>
</dbReference>
<evidence type="ECO:0000313" key="3">
    <source>
        <dbReference type="EMBL" id="HFK96235.1"/>
    </source>
</evidence>
<name>A0A832EII0_9BACT</name>